<evidence type="ECO:0000313" key="1">
    <source>
        <dbReference type="EMBL" id="CAB4153027.1"/>
    </source>
</evidence>
<proteinExistence type="predicted"/>
<dbReference type="EMBL" id="LR796578">
    <property type="protein sequence ID" value="CAB4153027.1"/>
    <property type="molecule type" value="Genomic_DNA"/>
</dbReference>
<sequence length="55" mass="6457">MKITTKKIMRELEKKGWHNANGEWNEIDIDLIKAVRDIINEILKQHKNISINGKS</sequence>
<protein>
    <submittedName>
        <fullName evidence="1">Uncharacterized protein</fullName>
    </submittedName>
</protein>
<accession>A0A6J5N3R0</accession>
<reference evidence="1" key="1">
    <citation type="submission" date="2020-04" db="EMBL/GenBank/DDBJ databases">
        <authorList>
            <person name="Chiriac C."/>
            <person name="Salcher M."/>
            <person name="Ghai R."/>
            <person name="Kavagutti S V."/>
        </authorList>
    </citation>
    <scope>NUCLEOTIDE SEQUENCE</scope>
</reference>
<name>A0A6J5N3R0_9CAUD</name>
<gene>
    <name evidence="1" type="ORF">UFOVP603_38</name>
</gene>
<organism evidence="1">
    <name type="scientific">uncultured Caudovirales phage</name>
    <dbReference type="NCBI Taxonomy" id="2100421"/>
    <lineage>
        <taxon>Viruses</taxon>
        <taxon>Duplodnaviria</taxon>
        <taxon>Heunggongvirae</taxon>
        <taxon>Uroviricota</taxon>
        <taxon>Caudoviricetes</taxon>
        <taxon>Peduoviridae</taxon>
        <taxon>Maltschvirus</taxon>
        <taxon>Maltschvirus maltsch</taxon>
    </lineage>
</organism>